<evidence type="ECO:0000313" key="2">
    <source>
        <dbReference type="Proteomes" id="UP001239111"/>
    </source>
</evidence>
<accession>A0ACC2PAC1</accession>
<name>A0ACC2PAC1_9HYME</name>
<dbReference type="EMBL" id="CM056742">
    <property type="protein sequence ID" value="KAJ8680249.1"/>
    <property type="molecule type" value="Genomic_DNA"/>
</dbReference>
<organism evidence="1 2">
    <name type="scientific">Eretmocerus hayati</name>
    <dbReference type="NCBI Taxonomy" id="131215"/>
    <lineage>
        <taxon>Eukaryota</taxon>
        <taxon>Metazoa</taxon>
        <taxon>Ecdysozoa</taxon>
        <taxon>Arthropoda</taxon>
        <taxon>Hexapoda</taxon>
        <taxon>Insecta</taxon>
        <taxon>Pterygota</taxon>
        <taxon>Neoptera</taxon>
        <taxon>Endopterygota</taxon>
        <taxon>Hymenoptera</taxon>
        <taxon>Apocrita</taxon>
        <taxon>Proctotrupomorpha</taxon>
        <taxon>Chalcidoidea</taxon>
        <taxon>Aphelinidae</taxon>
        <taxon>Aphelininae</taxon>
        <taxon>Eretmocerus</taxon>
    </lineage>
</organism>
<sequence length="339" mass="39023">MSSIHDLSLMSGISNISRISKTNYSVQYKYDSTCNTSGIYRDVTEGHKCADPRKVSESAKVSRILATTDESTCNYAILKFIYQCLEDVISENTKAIRPETMEKLKELLVVNKISKYLHLPNNAKESKEELTVLGIIDLPKHAFTYEELLIIRSCLEAKLRERIHSFLRTYESIAGSIKVTLKKNESLLCTRFQQKGELEHVHWKDKIDEIGLEYQRDLTQSLKLLHQWGELKNKLSQDNIKDAEILLLRAEVAETKAVITKLSCTLRMYQETPVTLEAFQILSSSLDDKISSVSEEILEKSELKKSYDALNNTEYDEILRKYLELCHVVEKKRTLLSKF</sequence>
<protein>
    <submittedName>
        <fullName evidence="1">Uncharacterized protein</fullName>
    </submittedName>
</protein>
<evidence type="ECO:0000313" key="1">
    <source>
        <dbReference type="EMBL" id="KAJ8680249.1"/>
    </source>
</evidence>
<comment type="caution">
    <text evidence="1">The sequence shown here is derived from an EMBL/GenBank/DDBJ whole genome shotgun (WGS) entry which is preliminary data.</text>
</comment>
<dbReference type="Proteomes" id="UP001239111">
    <property type="component" value="Chromosome 2"/>
</dbReference>
<reference evidence="1" key="1">
    <citation type="submission" date="2023-04" db="EMBL/GenBank/DDBJ databases">
        <title>A chromosome-level genome assembly of the parasitoid wasp Eretmocerus hayati.</title>
        <authorList>
            <person name="Zhong Y."/>
            <person name="Liu S."/>
            <person name="Liu Y."/>
        </authorList>
    </citation>
    <scope>NUCLEOTIDE SEQUENCE</scope>
    <source>
        <strain evidence="1">ZJU_SS_LIU_2023</strain>
    </source>
</reference>
<proteinExistence type="predicted"/>
<gene>
    <name evidence="1" type="ORF">QAD02_016036</name>
</gene>
<keyword evidence="2" id="KW-1185">Reference proteome</keyword>